<evidence type="ECO:0000313" key="2">
    <source>
        <dbReference type="EMBL" id="MBT1697904.1"/>
    </source>
</evidence>
<accession>A0AAP2DPH6</accession>
<dbReference type="EMBL" id="JAHESF010000012">
    <property type="protein sequence ID" value="MBT1697904.1"/>
    <property type="molecule type" value="Genomic_DNA"/>
</dbReference>
<dbReference type="Proteomes" id="UP001319200">
    <property type="component" value="Unassembled WGS sequence"/>
</dbReference>
<comment type="caution">
    <text evidence="2">The sequence shown here is derived from an EMBL/GenBank/DDBJ whole genome shotgun (WGS) entry which is preliminary data.</text>
</comment>
<evidence type="ECO:0000313" key="3">
    <source>
        <dbReference type="Proteomes" id="UP001319200"/>
    </source>
</evidence>
<dbReference type="AlphaFoldDB" id="A0AAP2DPH6"/>
<keyword evidence="3" id="KW-1185">Reference proteome</keyword>
<evidence type="ECO:0000256" key="1">
    <source>
        <dbReference type="SAM" id="SignalP"/>
    </source>
</evidence>
<feature type="chain" id="PRO_5042903375" evidence="1">
    <location>
        <begin position="23"/>
        <end position="387"/>
    </location>
</feature>
<sequence>MKISVPLILLFSIIFFSRHVAAQVGIGTITPNPKAVLDLRSPGNNQGFLVPKLTTAQRNAIAGLSAQDNGLMVYDTDDQKFYFWQTNQWLPLRVGSDVALTAGTGISITGNTISAVDTSPTNEIQDLQLVGGSLKITGNTTATSINLAPFSGTNTDEQTLAFNATSGQLSISNGNSVTITAAPTGPAGGVLSGTYPNPAIANNAIAPGKITPSTANGQVLTTVGGITQWSNLPTTSTPSLDAVLGAGNDAGGRSALGLSAVSINWGKTDPASGALNVRGAQYVGFTTIATDIYDVKDNDYLIITAVTAKPMEIRLPKASGYTGRILIIRSTARNSGEAVRVTSSELIDGSSASEALYYQTNIAYSITVISDGTTWLTINRAVTPIKG</sequence>
<gene>
    <name evidence="2" type="ORF">KK083_13510</name>
</gene>
<proteinExistence type="predicted"/>
<name>A0AAP2DPH6_9BACT</name>
<dbReference type="RefSeq" id="WP_254163778.1">
    <property type="nucleotide sequence ID" value="NZ_JAHESF010000012.1"/>
</dbReference>
<reference evidence="2 3" key="1">
    <citation type="submission" date="2021-05" db="EMBL/GenBank/DDBJ databases">
        <title>A Polyphasic approach of four new species of the genus Ohtaekwangia: Ohtaekwangia histidinii sp. nov., Ohtaekwangia cretensis sp. nov., Ohtaekwangia indiensis sp. nov., Ohtaekwangia reichenbachii sp. nov. from diverse environment.</title>
        <authorList>
            <person name="Octaviana S."/>
        </authorList>
    </citation>
    <scope>NUCLEOTIDE SEQUENCE [LARGE SCALE GENOMIC DNA]</scope>
    <source>
        <strain evidence="2 3">PWU4</strain>
    </source>
</reference>
<feature type="signal peptide" evidence="1">
    <location>
        <begin position="1"/>
        <end position="22"/>
    </location>
</feature>
<keyword evidence="1" id="KW-0732">Signal</keyword>
<protein>
    <submittedName>
        <fullName evidence="2">Uncharacterized protein</fullName>
    </submittedName>
</protein>
<organism evidence="2 3">
    <name type="scientific">Chryseosolibacter histidini</name>
    <dbReference type="NCBI Taxonomy" id="2782349"/>
    <lineage>
        <taxon>Bacteria</taxon>
        <taxon>Pseudomonadati</taxon>
        <taxon>Bacteroidota</taxon>
        <taxon>Cytophagia</taxon>
        <taxon>Cytophagales</taxon>
        <taxon>Chryseotaleaceae</taxon>
        <taxon>Chryseosolibacter</taxon>
    </lineage>
</organism>